<keyword evidence="1" id="KW-0862">Zinc</keyword>
<evidence type="ECO:0000256" key="2">
    <source>
        <dbReference type="SAM" id="MobiDB-lite"/>
    </source>
</evidence>
<evidence type="ECO:0000256" key="1">
    <source>
        <dbReference type="PROSITE-ProRule" id="PRU00325"/>
    </source>
</evidence>
<protein>
    <submittedName>
        <fullName evidence="4">Putative Zn finger protein</fullName>
    </submittedName>
</protein>
<comment type="caution">
    <text evidence="4">The sequence shown here is derived from an EMBL/GenBank/DDBJ whole genome shotgun (WGS) entry which is preliminary data.</text>
</comment>
<dbReference type="PANTHER" id="PTHR38133:SF1">
    <property type="entry name" value="SLR1429 PROTEIN"/>
    <property type="match status" value="1"/>
</dbReference>
<dbReference type="RefSeq" id="WP_048380520.1">
    <property type="nucleotide sequence ID" value="NZ_LDYE01000007.1"/>
</dbReference>
<evidence type="ECO:0000313" key="4">
    <source>
        <dbReference type="EMBL" id="PFG28948.1"/>
    </source>
</evidence>
<dbReference type="OrthoDB" id="188274at2"/>
<dbReference type="STRING" id="1724.GCA_001044175_02070"/>
<dbReference type="PANTHER" id="PTHR38133">
    <property type="entry name" value="SLR1429 PROTEIN"/>
    <property type="match status" value="1"/>
</dbReference>
<dbReference type="PROSITE" id="PS50966">
    <property type="entry name" value="ZF_SWIM"/>
    <property type="match status" value="1"/>
</dbReference>
<reference evidence="4 5" key="1">
    <citation type="submission" date="2017-10" db="EMBL/GenBank/DDBJ databases">
        <title>Sequencing the genomes of 1000 actinobacteria strains.</title>
        <authorList>
            <person name="Klenk H.-P."/>
        </authorList>
    </citation>
    <scope>NUCLEOTIDE SEQUENCE [LARGE SCALE GENOMIC DNA]</scope>
    <source>
        <strain evidence="4 5">DSM 20688</strain>
    </source>
</reference>
<keyword evidence="1" id="KW-0479">Metal-binding</keyword>
<evidence type="ECO:0000259" key="3">
    <source>
        <dbReference type="PROSITE" id="PS50966"/>
    </source>
</evidence>
<feature type="region of interest" description="Disordered" evidence="2">
    <location>
        <begin position="1"/>
        <end position="49"/>
    </location>
</feature>
<sequence>MAQHNDDTDNVIYADFGKRTRVPKPPAPEQRDSREVAGEQGDGEETPNLRQVKTSRDVYSGVDFARLVAAGKAKPNERKQQRGRITFQPAGERLFNLVTSQTDQGRIGRGRSYAADGRVLGLQILLGRIEAQVAGSQNEPFHVALNLPYRDASDVERITRTIAELPNGLARAEHGELPPELLDLLLGDEATDVTTACDCPDPTIVCKHAVAVADVAAQRMSTDPHVVFSLRGLDISQLEESLTRAAESIGQEAAASRGERFWAGRPFPSLPNPKVSPAIEESDIDLLHKAMRLVSYTSVEQLRAVADIEELYDVLTGQDS</sequence>
<proteinExistence type="predicted"/>
<keyword evidence="1" id="KW-0863">Zinc-finger</keyword>
<feature type="domain" description="SWIM-type" evidence="3">
    <location>
        <begin position="182"/>
        <end position="217"/>
    </location>
</feature>
<dbReference type="InterPro" id="IPR007527">
    <property type="entry name" value="Znf_SWIM"/>
</dbReference>
<name>A0A2A9DQI1_9CORY</name>
<dbReference type="GO" id="GO:0008270">
    <property type="term" value="F:zinc ion binding"/>
    <property type="evidence" value="ECO:0007669"/>
    <property type="project" value="UniProtKB-KW"/>
</dbReference>
<dbReference type="Proteomes" id="UP000221653">
    <property type="component" value="Unassembled WGS sequence"/>
</dbReference>
<evidence type="ECO:0000313" key="5">
    <source>
        <dbReference type="Proteomes" id="UP000221653"/>
    </source>
</evidence>
<gene>
    <name evidence="4" type="ORF">ATK06_2078</name>
</gene>
<dbReference type="AlphaFoldDB" id="A0A2A9DQI1"/>
<keyword evidence="5" id="KW-1185">Reference proteome</keyword>
<accession>A0A2A9DQI1</accession>
<dbReference type="EMBL" id="PDJF01000001">
    <property type="protein sequence ID" value="PFG28948.1"/>
    <property type="molecule type" value="Genomic_DNA"/>
</dbReference>
<organism evidence="4 5">
    <name type="scientific">Corynebacterium renale</name>
    <dbReference type="NCBI Taxonomy" id="1724"/>
    <lineage>
        <taxon>Bacteria</taxon>
        <taxon>Bacillati</taxon>
        <taxon>Actinomycetota</taxon>
        <taxon>Actinomycetes</taxon>
        <taxon>Mycobacteriales</taxon>
        <taxon>Corynebacteriaceae</taxon>
        <taxon>Corynebacterium</taxon>
    </lineage>
</organism>